<name>A0A2A2GDF2_9BACT</name>
<dbReference type="EMBL" id="NSKE01000001">
    <property type="protein sequence ID" value="PAU95571.1"/>
    <property type="molecule type" value="Genomic_DNA"/>
</dbReference>
<proteinExistence type="predicted"/>
<dbReference type="Proteomes" id="UP000218831">
    <property type="component" value="Unassembled WGS sequence"/>
</dbReference>
<accession>A0A2A2GDF2</accession>
<protein>
    <recommendedName>
        <fullName evidence="3">HEAT repeat domain-containing protein</fullName>
    </recommendedName>
</protein>
<organism evidence="1 2">
    <name type="scientific">Fodinibius salipaludis</name>
    <dbReference type="NCBI Taxonomy" id="2032627"/>
    <lineage>
        <taxon>Bacteria</taxon>
        <taxon>Pseudomonadati</taxon>
        <taxon>Balneolota</taxon>
        <taxon>Balneolia</taxon>
        <taxon>Balneolales</taxon>
        <taxon>Balneolaceae</taxon>
        <taxon>Fodinibius</taxon>
    </lineage>
</organism>
<dbReference type="AlphaFoldDB" id="A0A2A2GDF2"/>
<gene>
    <name evidence="1" type="ORF">CK503_00450</name>
</gene>
<comment type="caution">
    <text evidence="1">The sequence shown here is derived from an EMBL/GenBank/DDBJ whole genome shotgun (WGS) entry which is preliminary data.</text>
</comment>
<reference evidence="1 2" key="1">
    <citation type="submission" date="2017-08" db="EMBL/GenBank/DDBJ databases">
        <title>Aliifodinibius alkalisoli sp. nov., isolated from saline alkaline soil.</title>
        <authorList>
            <person name="Liu D."/>
            <person name="Zhang G."/>
        </authorList>
    </citation>
    <scope>NUCLEOTIDE SEQUENCE [LARGE SCALE GENOMIC DNA]</scope>
    <source>
        <strain evidence="1 2">WN023</strain>
    </source>
</reference>
<evidence type="ECO:0008006" key="3">
    <source>
        <dbReference type="Google" id="ProtNLM"/>
    </source>
</evidence>
<evidence type="ECO:0000313" key="1">
    <source>
        <dbReference type="EMBL" id="PAU95571.1"/>
    </source>
</evidence>
<evidence type="ECO:0000313" key="2">
    <source>
        <dbReference type="Proteomes" id="UP000218831"/>
    </source>
</evidence>
<sequence>MKNAFVSGNEINIELAEEFARVGTVMDFKRFIRIDYTDAPEGSEKSFLTYCGILGLGKYLSKYYDKGLLIQLRERANDPRLPIRQAVVKALQYIGRQKSHRLVDYIADWKNGTPLEQRACIAAVCSPELLKDRKSILEALELLEWVTVTFVGDVDWNKDYEVLQEEVAQCWAIVVVANPEKGKQVMERWMKEDHLLVDVMMKKSLLNNSMQVLEGEWVNKWLQNLTTQ</sequence>
<keyword evidence="2" id="KW-1185">Reference proteome</keyword>